<dbReference type="EMBL" id="LNXV01000036">
    <property type="protein sequence ID" value="KTC76886.1"/>
    <property type="molecule type" value="Genomic_DNA"/>
</dbReference>
<dbReference type="PANTHER" id="PTHR30050">
    <property type="entry name" value="CHROMOSOMAL REPLICATION INITIATOR PROTEIN DNAA"/>
    <property type="match status" value="1"/>
</dbReference>
<dbReference type="OrthoDB" id="9784878at2"/>
<dbReference type="PANTHER" id="PTHR30050:SF5">
    <property type="entry name" value="DNAA REGULATORY INACTIVATOR HDA"/>
    <property type="match status" value="1"/>
</dbReference>
<accession>A0A0W0S0M1</accession>
<evidence type="ECO:0000313" key="3">
    <source>
        <dbReference type="EMBL" id="KTC76886.1"/>
    </source>
</evidence>
<evidence type="ECO:0000259" key="1">
    <source>
        <dbReference type="Pfam" id="PF00308"/>
    </source>
</evidence>
<dbReference type="SUPFAM" id="SSF52540">
    <property type="entry name" value="P-loop containing nucleoside triphosphate hydrolases"/>
    <property type="match status" value="1"/>
</dbReference>
<dbReference type="PATRIC" id="fig|29422.6.peg.3169"/>
<dbReference type="Pfam" id="PF00308">
    <property type="entry name" value="Bac_DnaA"/>
    <property type="match status" value="1"/>
</dbReference>
<dbReference type="InterPro" id="IPR055199">
    <property type="entry name" value="Hda_lid"/>
</dbReference>
<proteinExistence type="predicted"/>
<gene>
    <name evidence="3" type="ORF">Lbru_2993</name>
</gene>
<comment type="caution">
    <text evidence="3">The sequence shown here is derived from an EMBL/GenBank/DDBJ whole genome shotgun (WGS) entry which is preliminary data.</text>
</comment>
<dbReference type="STRING" id="29422.Lbru_2993"/>
<feature type="domain" description="Hda lid" evidence="2">
    <location>
        <begin position="164"/>
        <end position="228"/>
    </location>
</feature>
<dbReference type="InterPro" id="IPR013317">
    <property type="entry name" value="DnaA_dom"/>
</dbReference>
<sequence>MNRQLALAIQLNDEAALTDFCWDNNQLLQQQVSKSLDGSGERLLTIWGNSGSGKSHLLQGCCQTLSYHKTTIYLPLQILKEWGPESIDGVEEHSLIAIDDIDLIAGHAAWEEALFHLYNKIRDQGETILLISSRQPIHLIKIALADLRSRLSWGLVMQLSELSDELKIKTLQQLARKRGFDLPTTVAQFLISRCARNMHDLQLILNQLDEASLAAQRKITVPFVKAILKI</sequence>
<dbReference type="GO" id="GO:0032297">
    <property type="term" value="P:negative regulation of DNA-templated DNA replication initiation"/>
    <property type="evidence" value="ECO:0007669"/>
    <property type="project" value="InterPro"/>
</dbReference>
<protein>
    <submittedName>
        <fullName evidence="3">DnaA-like family protein</fullName>
    </submittedName>
</protein>
<organism evidence="3 4">
    <name type="scientific">Legionella brunensis</name>
    <dbReference type="NCBI Taxonomy" id="29422"/>
    <lineage>
        <taxon>Bacteria</taxon>
        <taxon>Pseudomonadati</taxon>
        <taxon>Pseudomonadota</taxon>
        <taxon>Gammaproteobacteria</taxon>
        <taxon>Legionellales</taxon>
        <taxon>Legionellaceae</taxon>
        <taxon>Legionella</taxon>
    </lineage>
</organism>
<dbReference type="Pfam" id="PF22688">
    <property type="entry name" value="Hda_lid"/>
    <property type="match status" value="1"/>
</dbReference>
<dbReference type="InterPro" id="IPR017788">
    <property type="entry name" value="Hda"/>
</dbReference>
<dbReference type="Gene3D" id="3.40.50.300">
    <property type="entry name" value="P-loop containing nucleotide triphosphate hydrolases"/>
    <property type="match status" value="1"/>
</dbReference>
<evidence type="ECO:0000259" key="2">
    <source>
        <dbReference type="Pfam" id="PF22688"/>
    </source>
</evidence>
<dbReference type="GO" id="GO:0006270">
    <property type="term" value="P:DNA replication initiation"/>
    <property type="evidence" value="ECO:0007669"/>
    <property type="project" value="TreeGrafter"/>
</dbReference>
<keyword evidence="4" id="KW-1185">Reference proteome</keyword>
<feature type="domain" description="Chromosomal replication initiator protein DnaA ATPAse" evidence="1">
    <location>
        <begin position="94"/>
        <end position="157"/>
    </location>
</feature>
<dbReference type="Proteomes" id="UP000054742">
    <property type="component" value="Unassembled WGS sequence"/>
</dbReference>
<dbReference type="AlphaFoldDB" id="A0A0W0S0M1"/>
<name>A0A0W0S0M1_9GAMM</name>
<evidence type="ECO:0000313" key="4">
    <source>
        <dbReference type="Proteomes" id="UP000054742"/>
    </source>
</evidence>
<dbReference type="NCBIfam" id="TIGR03420">
    <property type="entry name" value="DnaA_homol_Hda"/>
    <property type="match status" value="1"/>
</dbReference>
<dbReference type="RefSeq" id="WP_058442953.1">
    <property type="nucleotide sequence ID" value="NZ_CAAAHU010000021.1"/>
</dbReference>
<dbReference type="Gene3D" id="1.10.8.60">
    <property type="match status" value="1"/>
</dbReference>
<reference evidence="3 4" key="1">
    <citation type="submission" date="2015-11" db="EMBL/GenBank/DDBJ databases">
        <title>Genomic analysis of 38 Legionella species identifies large and diverse effector repertoires.</title>
        <authorList>
            <person name="Burstein D."/>
            <person name="Amaro F."/>
            <person name="Zusman T."/>
            <person name="Lifshitz Z."/>
            <person name="Cohen O."/>
            <person name="Gilbert J.A."/>
            <person name="Pupko T."/>
            <person name="Shuman H.A."/>
            <person name="Segal G."/>
        </authorList>
    </citation>
    <scope>NUCLEOTIDE SEQUENCE [LARGE SCALE GENOMIC DNA]</scope>
    <source>
        <strain evidence="3 4">ATCC 43878</strain>
    </source>
</reference>
<dbReference type="InterPro" id="IPR027417">
    <property type="entry name" value="P-loop_NTPase"/>
</dbReference>